<evidence type="ECO:0000313" key="2">
    <source>
        <dbReference type="Ensembl" id="ENSSFAP00005021575.1"/>
    </source>
</evidence>
<reference evidence="2" key="3">
    <citation type="submission" date="2025-09" db="UniProtKB">
        <authorList>
            <consortium name="Ensembl"/>
        </authorList>
    </citation>
    <scope>IDENTIFICATION</scope>
</reference>
<feature type="signal peptide" evidence="1">
    <location>
        <begin position="1"/>
        <end position="30"/>
    </location>
</feature>
<feature type="chain" id="PRO_5025380524" evidence="1">
    <location>
        <begin position="31"/>
        <end position="123"/>
    </location>
</feature>
<organism evidence="2 3">
    <name type="scientific">Salarias fasciatus</name>
    <name type="common">Jewelled blenny</name>
    <name type="synonym">Blennius fasciatus</name>
    <dbReference type="NCBI Taxonomy" id="181472"/>
    <lineage>
        <taxon>Eukaryota</taxon>
        <taxon>Metazoa</taxon>
        <taxon>Chordata</taxon>
        <taxon>Craniata</taxon>
        <taxon>Vertebrata</taxon>
        <taxon>Euteleostomi</taxon>
        <taxon>Actinopterygii</taxon>
        <taxon>Neopterygii</taxon>
        <taxon>Teleostei</taxon>
        <taxon>Neoteleostei</taxon>
        <taxon>Acanthomorphata</taxon>
        <taxon>Ovalentaria</taxon>
        <taxon>Blenniimorphae</taxon>
        <taxon>Blenniiformes</taxon>
        <taxon>Blennioidei</taxon>
        <taxon>Blenniidae</taxon>
        <taxon>Salariinae</taxon>
        <taxon>Salarias</taxon>
    </lineage>
</organism>
<proteinExistence type="predicted"/>
<dbReference type="Proteomes" id="UP000472267">
    <property type="component" value="Chromosome 15"/>
</dbReference>
<sequence length="123" mass="13898">MPLHGSTCPLSHSPSVLLLLLIQVKFECYSMNSVPQSVCFHIFHPVFPGCSFSSDCPLEKYDCLYQINGFEVSLRSGKEWHFVHEDTSWECKSGLLSISSSAAHPPLPFLSHLSHIYQMITHF</sequence>
<dbReference type="Ensembl" id="ENSSFAT00005022494.1">
    <property type="protein sequence ID" value="ENSSFAP00005021575.1"/>
    <property type="gene ID" value="ENSSFAG00005011273.1"/>
</dbReference>
<reference evidence="2" key="2">
    <citation type="submission" date="2025-08" db="UniProtKB">
        <authorList>
            <consortium name="Ensembl"/>
        </authorList>
    </citation>
    <scope>IDENTIFICATION</scope>
</reference>
<name>A0A672GX10_SALFA</name>
<keyword evidence="1" id="KW-0732">Signal</keyword>
<keyword evidence="3" id="KW-1185">Reference proteome</keyword>
<protein>
    <submittedName>
        <fullName evidence="2">Uncharacterized protein</fullName>
    </submittedName>
</protein>
<accession>A0A672GX10</accession>
<evidence type="ECO:0000313" key="3">
    <source>
        <dbReference type="Proteomes" id="UP000472267"/>
    </source>
</evidence>
<evidence type="ECO:0000256" key="1">
    <source>
        <dbReference type="SAM" id="SignalP"/>
    </source>
</evidence>
<reference evidence="2" key="1">
    <citation type="submission" date="2019-06" db="EMBL/GenBank/DDBJ databases">
        <authorList>
            <consortium name="Wellcome Sanger Institute Data Sharing"/>
        </authorList>
    </citation>
    <scope>NUCLEOTIDE SEQUENCE [LARGE SCALE GENOMIC DNA]</scope>
</reference>
<dbReference type="AlphaFoldDB" id="A0A672GX10"/>
<dbReference type="InParanoid" id="A0A672GX10"/>